<evidence type="ECO:0000313" key="5">
    <source>
        <dbReference type="Proteomes" id="UP000561077"/>
    </source>
</evidence>
<dbReference type="EMBL" id="JABEQN010000008">
    <property type="protein sequence ID" value="MBB2193719.1"/>
    <property type="molecule type" value="Genomic_DNA"/>
</dbReference>
<evidence type="ECO:0000256" key="1">
    <source>
        <dbReference type="SAM" id="Phobius"/>
    </source>
</evidence>
<gene>
    <name evidence="3" type="ORF">HLH25_08695</name>
    <name evidence="2" type="ORF">HLH26_08160</name>
</gene>
<dbReference type="Proteomes" id="UP000561077">
    <property type="component" value="Unassembled WGS sequence"/>
</dbReference>
<evidence type="ECO:0000313" key="3">
    <source>
        <dbReference type="EMBL" id="MBB2193719.1"/>
    </source>
</evidence>
<dbReference type="Proteomes" id="UP000540490">
    <property type="component" value="Unassembled WGS sequence"/>
</dbReference>
<sequence>MAAVAAPDGRQATREHLLASLHDAGIERDSPLGVLFLRQCEATADACDQMFHATTAAEALLAGARKELSTLRADLEAGREQVNQMALIAQTNIRKQELFRKRELQVALDGLVSGLTADLKERVFDALREEIPANERRFYREARWAAYVRMILAGAILITLGFSTGITWNWHAARTGRFCEDNYHRDPTSGMAWCALDPLPNGSPEAGQTKAAR</sequence>
<evidence type="ECO:0000313" key="4">
    <source>
        <dbReference type="Proteomes" id="UP000540490"/>
    </source>
</evidence>
<dbReference type="RefSeq" id="WP_182973680.1">
    <property type="nucleotide sequence ID" value="NZ_JABEQN010000008.1"/>
</dbReference>
<dbReference type="AlphaFoldDB" id="A0A7W4IKE4"/>
<evidence type="ECO:0000313" key="2">
    <source>
        <dbReference type="EMBL" id="MBB2164514.1"/>
    </source>
</evidence>
<organism evidence="2 5">
    <name type="scientific">Gluconacetobacter dulcium</name>
    <dbReference type="NCBI Taxonomy" id="2729096"/>
    <lineage>
        <taxon>Bacteria</taxon>
        <taxon>Pseudomonadati</taxon>
        <taxon>Pseudomonadota</taxon>
        <taxon>Alphaproteobacteria</taxon>
        <taxon>Acetobacterales</taxon>
        <taxon>Acetobacteraceae</taxon>
        <taxon>Gluconacetobacter</taxon>
    </lineage>
</organism>
<keyword evidence="1" id="KW-0472">Membrane</keyword>
<keyword evidence="4" id="KW-1185">Reference proteome</keyword>
<accession>A0A7W4IKE4</accession>
<reference evidence="4 5" key="1">
    <citation type="submission" date="2020-04" db="EMBL/GenBank/DDBJ databases">
        <title>Description of novel Gluconacetobacter.</title>
        <authorList>
            <person name="Sombolestani A."/>
        </authorList>
    </citation>
    <scope>NUCLEOTIDE SEQUENCE [LARGE SCALE GENOMIC DNA]</scope>
    <source>
        <strain evidence="3 4">LMG 1728</strain>
        <strain evidence="2 5">LMG 1731</strain>
    </source>
</reference>
<proteinExistence type="predicted"/>
<feature type="transmembrane region" description="Helical" evidence="1">
    <location>
        <begin position="146"/>
        <end position="170"/>
    </location>
</feature>
<keyword evidence="1" id="KW-0812">Transmembrane</keyword>
<name>A0A7W4IKE4_9PROT</name>
<comment type="caution">
    <text evidence="2">The sequence shown here is derived from an EMBL/GenBank/DDBJ whole genome shotgun (WGS) entry which is preliminary data.</text>
</comment>
<dbReference type="EMBL" id="JABEQO010000008">
    <property type="protein sequence ID" value="MBB2164514.1"/>
    <property type="molecule type" value="Genomic_DNA"/>
</dbReference>
<protein>
    <submittedName>
        <fullName evidence="2">Uncharacterized protein</fullName>
    </submittedName>
</protein>
<keyword evidence="1" id="KW-1133">Transmembrane helix</keyword>